<name>A0A0V0I5T5_SOLCH</name>
<protein>
    <submittedName>
        <fullName evidence="1">Putative ovule protein</fullName>
    </submittedName>
</protein>
<organism evidence="1">
    <name type="scientific">Solanum chacoense</name>
    <name type="common">Chaco potato</name>
    <dbReference type="NCBI Taxonomy" id="4108"/>
    <lineage>
        <taxon>Eukaryota</taxon>
        <taxon>Viridiplantae</taxon>
        <taxon>Streptophyta</taxon>
        <taxon>Embryophyta</taxon>
        <taxon>Tracheophyta</taxon>
        <taxon>Spermatophyta</taxon>
        <taxon>Magnoliopsida</taxon>
        <taxon>eudicotyledons</taxon>
        <taxon>Gunneridae</taxon>
        <taxon>Pentapetalae</taxon>
        <taxon>asterids</taxon>
        <taxon>lamiids</taxon>
        <taxon>Solanales</taxon>
        <taxon>Solanaceae</taxon>
        <taxon>Solanoideae</taxon>
        <taxon>Solaneae</taxon>
        <taxon>Solanum</taxon>
    </lineage>
</organism>
<accession>A0A0V0I5T5</accession>
<dbReference type="EMBL" id="GEDG01011407">
    <property type="protein sequence ID" value="JAP27211.1"/>
    <property type="molecule type" value="Transcribed_RNA"/>
</dbReference>
<reference evidence="1" key="1">
    <citation type="submission" date="2015-12" db="EMBL/GenBank/DDBJ databases">
        <title>Gene expression during late stages of embryo sac development: a critical building block for successful pollen-pistil interactions.</title>
        <authorList>
            <person name="Liu Y."/>
            <person name="Joly V."/>
            <person name="Sabar M."/>
            <person name="Matton D.P."/>
        </authorList>
    </citation>
    <scope>NUCLEOTIDE SEQUENCE</scope>
</reference>
<sequence length="69" mass="8087">MIRYTYNLVNRHFCNDQVCLRVQAYKCQRIQANFEISSNLGSQQAARGYNLRLSSKMARINYFSSANYP</sequence>
<proteinExistence type="predicted"/>
<evidence type="ECO:0000313" key="1">
    <source>
        <dbReference type="EMBL" id="JAP27211.1"/>
    </source>
</evidence>
<dbReference type="AlphaFoldDB" id="A0A0V0I5T5"/>